<dbReference type="EMBL" id="JBJGBS010000124">
    <property type="protein sequence ID" value="MFO3706872.1"/>
    <property type="molecule type" value="Genomic_DNA"/>
</dbReference>
<organism evidence="2 3">
    <name type="scientific">Xanthomonas codiaei</name>
    <dbReference type="NCBI Taxonomy" id="56463"/>
    <lineage>
        <taxon>Bacteria</taxon>
        <taxon>Pseudomonadati</taxon>
        <taxon>Pseudomonadota</taxon>
        <taxon>Gammaproteobacteria</taxon>
        <taxon>Lysobacterales</taxon>
        <taxon>Lysobacteraceae</taxon>
        <taxon>Xanthomonas</taxon>
    </lineage>
</organism>
<dbReference type="OrthoDB" id="286413at2"/>
<reference evidence="2 3" key="1">
    <citation type="submission" date="2016-08" db="EMBL/GenBank/DDBJ databases">
        <authorList>
            <person name="Seilhamer J.J."/>
        </authorList>
    </citation>
    <scope>NUCLEOTIDE SEQUENCE [LARGE SCALE GENOMIC DNA]</scope>
    <source>
        <strain evidence="2 3">CFBP4690</strain>
    </source>
</reference>
<dbReference type="Proteomes" id="UP001637990">
    <property type="component" value="Unassembled WGS sequence"/>
</dbReference>
<evidence type="ECO:0000313" key="4">
    <source>
        <dbReference type="Proteomes" id="UP001637990"/>
    </source>
</evidence>
<protein>
    <recommendedName>
        <fullName evidence="5">SMI1/KNR4 family protein</fullName>
    </recommendedName>
</protein>
<evidence type="ECO:0000313" key="2">
    <source>
        <dbReference type="EMBL" id="PPU63558.1"/>
    </source>
</evidence>
<dbReference type="Proteomes" id="UP000237872">
    <property type="component" value="Unassembled WGS sequence"/>
</dbReference>
<keyword evidence="4" id="KW-1185">Reference proteome</keyword>
<accession>A0A2S7CPP1</accession>
<comment type="caution">
    <text evidence="2">The sequence shown here is derived from an EMBL/GenBank/DDBJ whole genome shotgun (WGS) entry which is preliminary data.</text>
</comment>
<dbReference type="EMBL" id="MDEC01000015">
    <property type="protein sequence ID" value="PPU63558.1"/>
    <property type="molecule type" value="Genomic_DNA"/>
</dbReference>
<evidence type="ECO:0000313" key="3">
    <source>
        <dbReference type="Proteomes" id="UP000237872"/>
    </source>
</evidence>
<evidence type="ECO:0000313" key="1">
    <source>
        <dbReference type="EMBL" id="MFO3706872.1"/>
    </source>
</evidence>
<gene>
    <name evidence="1" type="ORF">ACI6Q5_18300</name>
    <name evidence="2" type="ORF">XcodCFBP4690_12450</name>
</gene>
<name>A0A2S7CPP1_9XANT</name>
<proteinExistence type="predicted"/>
<sequence length="185" mass="20183">MTKFERIAAHVPAGTVLPVELRMVCDYLDRTGYPISGCMKIRPDDFGGVQAWFDGDEAMASQFAYFGAGPDGSILAFWLRDSLDAGTVPIVHLGSEGTGNSVLARNFREFLQLFGIGYDELGFDDLSQRPADPDSAAGLRAWLEAELGIICPPTGEDIVTAARLNCADVAVAIEHWIHQRYRSQS</sequence>
<dbReference type="RefSeq" id="WP_104541235.1">
    <property type="nucleotide sequence ID" value="NZ_JBJGBS010000124.1"/>
</dbReference>
<reference evidence="1 4" key="2">
    <citation type="submission" date="2024-11" db="EMBL/GenBank/DDBJ databases">
        <title>Genome sequencing of Xanthomonas codiaei.</title>
        <authorList>
            <person name="Studholme D.J."/>
        </authorList>
    </citation>
    <scope>NUCLEOTIDE SEQUENCE [LARGE SCALE GENOMIC DNA]</scope>
    <source>
        <strain evidence="1 4">NCPPB 4350</strain>
    </source>
</reference>
<evidence type="ECO:0008006" key="5">
    <source>
        <dbReference type="Google" id="ProtNLM"/>
    </source>
</evidence>
<dbReference type="AlphaFoldDB" id="A0A2S7CPP1"/>